<dbReference type="OrthoDB" id="3778270at2"/>
<sequence length="134" mass="15182">MTTTSTPSPPDAGSLRLVKATTPMMRTLAGHRLFPLWAVVHHRGRKSGRELSLPVALLHTDDEFVITLPWGPGTNWVRNVLAAGECTITWKGRDHAATRPRLLDRDEARPYYDGFSWWMVEKAFKADSFLALRR</sequence>
<accession>A0A543ABJ9</accession>
<evidence type="ECO:0000313" key="2">
    <source>
        <dbReference type="Proteomes" id="UP000320209"/>
    </source>
</evidence>
<gene>
    <name evidence="1" type="ORF">FB381_3862</name>
</gene>
<dbReference type="InterPro" id="IPR012349">
    <property type="entry name" value="Split_barrel_FMN-bd"/>
</dbReference>
<evidence type="ECO:0000313" key="1">
    <source>
        <dbReference type="EMBL" id="TQL69939.1"/>
    </source>
</evidence>
<name>A0A543ABJ9_9ACTN</name>
<dbReference type="RefSeq" id="WP_141781756.1">
    <property type="nucleotide sequence ID" value="NZ_VFOV01000001.1"/>
</dbReference>
<protein>
    <submittedName>
        <fullName evidence="1">Deazaflavin-dependent oxidoreductase (Nitroreductase family)</fullName>
    </submittedName>
</protein>
<keyword evidence="2" id="KW-1185">Reference proteome</keyword>
<proteinExistence type="predicted"/>
<dbReference type="Gene3D" id="2.30.110.10">
    <property type="entry name" value="Electron Transport, Fmn-binding Protein, Chain A"/>
    <property type="match status" value="1"/>
</dbReference>
<dbReference type="Proteomes" id="UP000320209">
    <property type="component" value="Unassembled WGS sequence"/>
</dbReference>
<dbReference type="AlphaFoldDB" id="A0A543ABJ9"/>
<dbReference type="EMBL" id="VFOV01000001">
    <property type="protein sequence ID" value="TQL69939.1"/>
    <property type="molecule type" value="Genomic_DNA"/>
</dbReference>
<organism evidence="1 2">
    <name type="scientific">Nocardioides albertanoniae</name>
    <dbReference type="NCBI Taxonomy" id="1175486"/>
    <lineage>
        <taxon>Bacteria</taxon>
        <taxon>Bacillati</taxon>
        <taxon>Actinomycetota</taxon>
        <taxon>Actinomycetes</taxon>
        <taxon>Propionibacteriales</taxon>
        <taxon>Nocardioidaceae</taxon>
        <taxon>Nocardioides</taxon>
    </lineage>
</organism>
<reference evidence="1 2" key="1">
    <citation type="submission" date="2019-06" db="EMBL/GenBank/DDBJ databases">
        <title>Sequencing the genomes of 1000 actinobacteria strains.</title>
        <authorList>
            <person name="Klenk H.-P."/>
        </authorList>
    </citation>
    <scope>NUCLEOTIDE SEQUENCE [LARGE SCALE GENOMIC DNA]</scope>
    <source>
        <strain evidence="1 2">DSM 25218</strain>
    </source>
</reference>
<comment type="caution">
    <text evidence="1">The sequence shown here is derived from an EMBL/GenBank/DDBJ whole genome shotgun (WGS) entry which is preliminary data.</text>
</comment>